<keyword evidence="1" id="KW-0678">Repressor</keyword>
<dbReference type="STRING" id="197461.A3843_08910"/>
<dbReference type="PROSITE" id="PS00894">
    <property type="entry name" value="HTH_DEOR_1"/>
    <property type="match status" value="1"/>
</dbReference>
<dbReference type="Proteomes" id="UP000185783">
    <property type="component" value="Unassembled WGS sequence"/>
</dbReference>
<dbReference type="InterPro" id="IPR050313">
    <property type="entry name" value="Carb_Metab_HTH_regulators"/>
</dbReference>
<dbReference type="RefSeq" id="WP_051268850.1">
    <property type="nucleotide sequence ID" value="NZ_LVVZ01000014.1"/>
</dbReference>
<evidence type="ECO:0000256" key="1">
    <source>
        <dbReference type="ARBA" id="ARBA00022491"/>
    </source>
</evidence>
<dbReference type="InterPro" id="IPR036388">
    <property type="entry name" value="WH-like_DNA-bd_sf"/>
</dbReference>
<comment type="caution">
    <text evidence="6">The sequence shown here is derived from an EMBL/GenBank/DDBJ whole genome shotgun (WGS) entry which is preliminary data.</text>
</comment>
<proteinExistence type="predicted"/>
<dbReference type="InterPro" id="IPR018356">
    <property type="entry name" value="Tscrpt_reg_HTH_DeoR_CS"/>
</dbReference>
<keyword evidence="3" id="KW-0238">DNA-binding</keyword>
<evidence type="ECO:0000313" key="7">
    <source>
        <dbReference type="Proteomes" id="UP000185783"/>
    </source>
</evidence>
<dbReference type="InterPro" id="IPR037171">
    <property type="entry name" value="NagB/RpiA_transferase-like"/>
</dbReference>
<keyword evidence="7" id="KW-1185">Reference proteome</keyword>
<keyword evidence="4" id="KW-0804">Transcription</keyword>
<dbReference type="AlphaFoldDB" id="A0A1U7JIC1"/>
<evidence type="ECO:0000256" key="4">
    <source>
        <dbReference type="ARBA" id="ARBA00023163"/>
    </source>
</evidence>
<dbReference type="GO" id="GO:0003700">
    <property type="term" value="F:DNA-binding transcription factor activity"/>
    <property type="evidence" value="ECO:0007669"/>
    <property type="project" value="InterPro"/>
</dbReference>
<reference evidence="6 7" key="1">
    <citation type="submission" date="2016-03" db="EMBL/GenBank/DDBJ databases">
        <title>Genome sequence of Nesiotobacter sp. nov., a moderately halophilic alphaproteobacterium isolated from the Yellow Sea, China.</title>
        <authorList>
            <person name="Zhang G."/>
            <person name="Zhang R."/>
        </authorList>
    </citation>
    <scope>NUCLEOTIDE SEQUENCE [LARGE SCALE GENOMIC DNA]</scope>
    <source>
        <strain evidence="6 7">WB1-6</strain>
    </source>
</reference>
<dbReference type="GO" id="GO:0003677">
    <property type="term" value="F:DNA binding"/>
    <property type="evidence" value="ECO:0007669"/>
    <property type="project" value="UniProtKB-KW"/>
</dbReference>
<dbReference type="SUPFAM" id="SSF100950">
    <property type="entry name" value="NagB/RpiA/CoA transferase-like"/>
    <property type="match status" value="1"/>
</dbReference>
<dbReference type="PANTHER" id="PTHR30363:SF4">
    <property type="entry name" value="GLYCEROL-3-PHOSPHATE REGULON REPRESSOR"/>
    <property type="match status" value="1"/>
</dbReference>
<dbReference type="InterPro" id="IPR001034">
    <property type="entry name" value="DeoR_HTH"/>
</dbReference>
<evidence type="ECO:0000259" key="5">
    <source>
        <dbReference type="PROSITE" id="PS51000"/>
    </source>
</evidence>
<accession>A0A1U7JIC1</accession>
<evidence type="ECO:0000256" key="2">
    <source>
        <dbReference type="ARBA" id="ARBA00023015"/>
    </source>
</evidence>
<dbReference type="SUPFAM" id="SSF46785">
    <property type="entry name" value="Winged helix' DNA-binding domain"/>
    <property type="match status" value="1"/>
</dbReference>
<evidence type="ECO:0000313" key="6">
    <source>
        <dbReference type="EMBL" id="OKL44496.1"/>
    </source>
</evidence>
<dbReference type="OrthoDB" id="9814815at2"/>
<protein>
    <submittedName>
        <fullName evidence="6">DeoR family transcriptional regulator</fullName>
    </submittedName>
</protein>
<dbReference type="Gene3D" id="1.10.10.10">
    <property type="entry name" value="Winged helix-like DNA-binding domain superfamily/Winged helix DNA-binding domain"/>
    <property type="match status" value="1"/>
</dbReference>
<dbReference type="Gene3D" id="3.30.750.70">
    <property type="entry name" value="4-hydroxybutyrate coenzyme like domains"/>
    <property type="match status" value="1"/>
</dbReference>
<dbReference type="InterPro" id="IPR014036">
    <property type="entry name" value="DeoR-like_C"/>
</dbReference>
<dbReference type="EMBL" id="LVVZ01000014">
    <property type="protein sequence ID" value="OKL44496.1"/>
    <property type="molecule type" value="Genomic_DNA"/>
</dbReference>
<dbReference type="SMART" id="SM00420">
    <property type="entry name" value="HTH_DEOR"/>
    <property type="match status" value="1"/>
</dbReference>
<evidence type="ECO:0000256" key="3">
    <source>
        <dbReference type="ARBA" id="ARBA00023125"/>
    </source>
</evidence>
<sequence length="276" mass="30029">MKFIERGVTGLSDLTNSNQHLTPRQSEIVKLVKSRGFVSVELLAEKFAVTTQTIRRDINRLSELGLLRRVHGGVDEPATPNNIAYNARKILNLDAKAKIASVVAAEIPDGASLGFSIGTTPEMVAQALDTHEGLKVYTNNINVAIAALKNPLTDVTIAGGRLRHGDRDVLGLQAEKFFKGYKFDIGVFGVAGVDPDGTLLDFHEDEVSARQAILANCRQSFLVLDHSKFGRHAHVRGGWITDVTKVFVDQEPPEEIAAIIARSPAELVICNGDRKT</sequence>
<dbReference type="Pfam" id="PF08220">
    <property type="entry name" value="HTH_DeoR"/>
    <property type="match status" value="1"/>
</dbReference>
<name>A0A1U7JIC1_9HYPH</name>
<dbReference type="PROSITE" id="PS51000">
    <property type="entry name" value="HTH_DEOR_2"/>
    <property type="match status" value="1"/>
</dbReference>
<dbReference type="PRINTS" id="PR00037">
    <property type="entry name" value="HTHLACR"/>
</dbReference>
<organism evidence="6 7">
    <name type="scientific">Pseudovibrio exalbescens</name>
    <dbReference type="NCBI Taxonomy" id="197461"/>
    <lineage>
        <taxon>Bacteria</taxon>
        <taxon>Pseudomonadati</taxon>
        <taxon>Pseudomonadota</taxon>
        <taxon>Alphaproteobacteria</taxon>
        <taxon>Hyphomicrobiales</taxon>
        <taxon>Stappiaceae</taxon>
        <taxon>Pseudovibrio</taxon>
    </lineage>
</organism>
<keyword evidence="2" id="KW-0805">Transcription regulation</keyword>
<gene>
    <name evidence="6" type="ORF">A3843_08910</name>
</gene>
<dbReference type="PANTHER" id="PTHR30363">
    <property type="entry name" value="HTH-TYPE TRANSCRIPTIONAL REGULATOR SRLR-RELATED"/>
    <property type="match status" value="1"/>
</dbReference>
<dbReference type="InterPro" id="IPR036390">
    <property type="entry name" value="WH_DNA-bd_sf"/>
</dbReference>
<feature type="domain" description="HTH deoR-type" evidence="5">
    <location>
        <begin position="21"/>
        <end position="76"/>
    </location>
</feature>
<dbReference type="Pfam" id="PF00455">
    <property type="entry name" value="DeoRC"/>
    <property type="match status" value="1"/>
</dbReference>
<dbReference type="SMART" id="SM01134">
    <property type="entry name" value="DeoRC"/>
    <property type="match status" value="1"/>
</dbReference>